<reference evidence="3" key="1">
    <citation type="journal article" date="2011" name="Stand. Genomic Sci.">
        <title>Non-contiguous finished genome sequence of the opportunistic oral pathogen Prevotella multisaccharivorax type strain (PPPA20).</title>
        <authorList>
            <person name="Pati A."/>
            <person name="Gronow S."/>
            <person name="Lu M."/>
            <person name="Lapidus A."/>
            <person name="Nolan M."/>
            <person name="Lucas S."/>
            <person name="Hammon N."/>
            <person name="Deshpande S."/>
            <person name="Cheng J.F."/>
            <person name="Tapia R."/>
            <person name="Han C."/>
            <person name="Goodwin L."/>
            <person name="Pitluck S."/>
            <person name="Liolios K."/>
            <person name="Pagani I."/>
            <person name="Mavromatis K."/>
            <person name="Mikhailova N."/>
            <person name="Huntemann M."/>
            <person name="Chen A."/>
            <person name="Palaniappan K."/>
            <person name="Land M."/>
            <person name="Hauser L."/>
            <person name="Detter J.C."/>
            <person name="Brambilla E.M."/>
            <person name="Rohde M."/>
            <person name="Goker M."/>
            <person name="Woyke T."/>
            <person name="Bristow J."/>
            <person name="Eisen J.A."/>
            <person name="Markowitz V."/>
            <person name="Hugenholtz P."/>
            <person name="Kyrpides N.C."/>
            <person name="Klenk H.P."/>
            <person name="Ivanova N."/>
        </authorList>
    </citation>
    <scope>NUCLEOTIDE SEQUENCE [LARGE SCALE GENOMIC DNA]</scope>
    <source>
        <strain evidence="3">DSM 17128</strain>
    </source>
</reference>
<keyword evidence="1" id="KW-0472">Membrane</keyword>
<feature type="transmembrane region" description="Helical" evidence="1">
    <location>
        <begin position="176"/>
        <end position="209"/>
    </location>
</feature>
<evidence type="ECO:0008006" key="4">
    <source>
        <dbReference type="Google" id="ProtNLM"/>
    </source>
</evidence>
<keyword evidence="1" id="KW-1133">Transmembrane helix</keyword>
<name>F8N6W9_9BACT</name>
<feature type="transmembrane region" description="Helical" evidence="1">
    <location>
        <begin position="12"/>
        <end position="33"/>
    </location>
</feature>
<organism evidence="2 3">
    <name type="scientific">Hallella multisaccharivorax DSM 17128</name>
    <dbReference type="NCBI Taxonomy" id="688246"/>
    <lineage>
        <taxon>Bacteria</taxon>
        <taxon>Pseudomonadati</taxon>
        <taxon>Bacteroidota</taxon>
        <taxon>Bacteroidia</taxon>
        <taxon>Bacteroidales</taxon>
        <taxon>Prevotellaceae</taxon>
        <taxon>Hallella</taxon>
    </lineage>
</organism>
<accession>F8N6W9</accession>
<dbReference type="Proteomes" id="UP000002772">
    <property type="component" value="Unassembled WGS sequence"/>
</dbReference>
<gene>
    <name evidence="2" type="ORF">Premu_0807</name>
</gene>
<proteinExistence type="predicted"/>
<evidence type="ECO:0000313" key="3">
    <source>
        <dbReference type="Proteomes" id="UP000002772"/>
    </source>
</evidence>
<feature type="transmembrane region" description="Helical" evidence="1">
    <location>
        <begin position="135"/>
        <end position="156"/>
    </location>
</feature>
<dbReference type="eggNOG" id="ENOG502Z95J">
    <property type="taxonomic scope" value="Bacteria"/>
</dbReference>
<sequence>MKVKRLYPRVRAGHSESYLLSLIVVLAMVFAATTLRERTLIYPPMAALATGLIIAERSPWKVRLRHIPVILSLTSLAGTVLARLLPHFPIVALSAGILFTAGLLTAFHSTFFPSLATCLLPIVLHLQSWYYPASVLALSALIVLLNKAVVTGWQSYANTWSPQRSVSVSSMKQWAFFWIGALPALLCAVATHTMTLIAPPLIVVFATLCQPGDQLHRHPSRILTTVFLVSCYGAAGKILLAGQLHVPLAVSVALSLAGALTAMRHIKLMMPPLSALSVLPFAIPSSSWSYPVWTSLGTAYFLLLTQTNARLFTTHHPSGQNEETSIWSK</sequence>
<dbReference type="EMBL" id="GL945017">
    <property type="protein sequence ID" value="EGN56267.1"/>
    <property type="molecule type" value="Genomic_DNA"/>
</dbReference>
<feature type="transmembrane region" description="Helical" evidence="1">
    <location>
        <begin position="246"/>
        <end position="263"/>
    </location>
</feature>
<keyword evidence="3" id="KW-1185">Reference proteome</keyword>
<feature type="transmembrane region" description="Helical" evidence="1">
    <location>
        <begin position="67"/>
        <end position="85"/>
    </location>
</feature>
<evidence type="ECO:0000256" key="1">
    <source>
        <dbReference type="SAM" id="Phobius"/>
    </source>
</evidence>
<keyword evidence="1" id="KW-0812">Transmembrane</keyword>
<feature type="transmembrane region" description="Helical" evidence="1">
    <location>
        <begin position="97"/>
        <end position="123"/>
    </location>
</feature>
<dbReference type="AlphaFoldDB" id="F8N6W9"/>
<dbReference type="HOGENOM" id="CLU_071494_0_0_10"/>
<protein>
    <recommendedName>
        <fullName evidence="4">HPP family protein</fullName>
    </recommendedName>
</protein>
<evidence type="ECO:0000313" key="2">
    <source>
        <dbReference type="EMBL" id="EGN56267.1"/>
    </source>
</evidence>